<organism evidence="1 2">
    <name type="scientific">Polyangium fumosum</name>
    <dbReference type="NCBI Taxonomy" id="889272"/>
    <lineage>
        <taxon>Bacteria</taxon>
        <taxon>Pseudomonadati</taxon>
        <taxon>Myxococcota</taxon>
        <taxon>Polyangia</taxon>
        <taxon>Polyangiales</taxon>
        <taxon>Polyangiaceae</taxon>
        <taxon>Polyangium</taxon>
    </lineage>
</organism>
<proteinExistence type="predicted"/>
<name>A0A4U1JCA6_9BACT</name>
<dbReference type="AlphaFoldDB" id="A0A4U1JCA6"/>
<dbReference type="RefSeq" id="WP_136930018.1">
    <property type="nucleotide sequence ID" value="NZ_SSMQ01000015.1"/>
</dbReference>
<sequence length="1028" mass="109801">MRFLFAWSLTTFLLLGCSSDKDGARTAEPPPPVFKWSTPDTFVVQKLGEPVTYTLTVTTPEGSPYPAEYSKDVSFPRGANPPTVMKNPSPGVYEITVSPTQVDEYVLSAHVGIFARPGEPISGYARLDESPQLFVDVWGGASLDLSPDVGRLELAVGELRPVDGVGVAPLSGSNLYEQSVISGDEVELEVEDTSIARLGAKKVLEGVAEGSTGLFFRAGERVIRVPVTVTSKALTTLPPESFVRFNDEHTAEPMTAIEPDSGAADGTIGLDSNGAPVFAVKLKLSGVRAQETVFKGGQRGAGIRTWTGTGYGIERISAPWEDVTNTHVTVDEKGHIYAVFGSTTRGRFILVDRPGEGPFHEWRRRELDSTLDEMAGVGDSKAYQEELRHTQPVLIPKPGGGVYVSYADTYEFRTERTLLRDEAGNTIDCSWHVKLVEVDGDELRTQLVHRADYKYSQPGDCVFEYRLPLIPDPVRKLVLLPALPGEEGPTVVVAGTPLHAENGAWVENTTLDFQPSTNPDVPPPVAWPLSGPGPVPSAIGWYSAEVIFGQEGLASPKNHANCFMKLTPFANPMSTRAGDYLIGAGAIPRDFDVARVGSEGRCVSLMSVFRPEGGSVVDFLDAEYLRGLQGSPKRLYGLYDNSGSLAIASMPVPQTPDGTGALPSRIVRPELGPWDVVLPPVLTDDGSAVVITEGYTGGLSDPPMDAAFLFGGVFSASSPAAPFTHSGERPGFENSEKAPLRLRVLGSDIYAFAHDVGGLRISRSTDLGTSWSSVSLLPAAGVFGGLEAEVFATGEAFAAITVDEVAKLYVQPSVTAPSAFTELSAGAVPFQGKQTRAVKLIRDGEELVRVGLGSGVTVHRYSKTGALLSATQLVLSVPGFSVSSVLHAVLDSQGRVVLLNRKDEAETVTLRLLRPGASDTTTLAVFEGLGTDGFMMEKLADGRFALVAQRAVDAAHTRLFGALSSDDGATFGDELPLLIDRGPYQIPLGVALNGTELLVLAKDTWQARFPAGLSHGGRFDFQTVRWSP</sequence>
<dbReference type="EMBL" id="SSMQ01000015">
    <property type="protein sequence ID" value="TKD07931.1"/>
    <property type="molecule type" value="Genomic_DNA"/>
</dbReference>
<dbReference type="Proteomes" id="UP000309215">
    <property type="component" value="Unassembled WGS sequence"/>
</dbReference>
<keyword evidence="2" id="KW-1185">Reference proteome</keyword>
<protein>
    <submittedName>
        <fullName evidence="1">Uncharacterized protein</fullName>
    </submittedName>
</protein>
<accession>A0A4U1JCA6</accession>
<evidence type="ECO:0000313" key="1">
    <source>
        <dbReference type="EMBL" id="TKD07931.1"/>
    </source>
</evidence>
<gene>
    <name evidence="1" type="ORF">E8A74_16745</name>
</gene>
<dbReference type="PROSITE" id="PS51257">
    <property type="entry name" value="PROKAR_LIPOPROTEIN"/>
    <property type="match status" value="1"/>
</dbReference>
<evidence type="ECO:0000313" key="2">
    <source>
        <dbReference type="Proteomes" id="UP000309215"/>
    </source>
</evidence>
<comment type="caution">
    <text evidence="1">The sequence shown here is derived from an EMBL/GenBank/DDBJ whole genome shotgun (WGS) entry which is preliminary data.</text>
</comment>
<reference evidence="1 2" key="1">
    <citation type="submission" date="2019-04" db="EMBL/GenBank/DDBJ databases">
        <authorList>
            <person name="Li Y."/>
            <person name="Wang J."/>
        </authorList>
    </citation>
    <scope>NUCLEOTIDE SEQUENCE [LARGE SCALE GENOMIC DNA]</scope>
    <source>
        <strain evidence="1 2">DSM 14668</strain>
    </source>
</reference>